<keyword evidence="3" id="KW-1185">Reference proteome</keyword>
<name>A0A4C1VZ55_EUMVA</name>
<gene>
    <name evidence="2" type="ORF">EVAR_40557_1</name>
</gene>
<dbReference type="AlphaFoldDB" id="A0A4C1VZ55"/>
<feature type="region of interest" description="Disordered" evidence="1">
    <location>
        <begin position="1"/>
        <end position="40"/>
    </location>
</feature>
<organism evidence="2 3">
    <name type="scientific">Eumeta variegata</name>
    <name type="common">Bagworm moth</name>
    <name type="synonym">Eumeta japonica</name>
    <dbReference type="NCBI Taxonomy" id="151549"/>
    <lineage>
        <taxon>Eukaryota</taxon>
        <taxon>Metazoa</taxon>
        <taxon>Ecdysozoa</taxon>
        <taxon>Arthropoda</taxon>
        <taxon>Hexapoda</taxon>
        <taxon>Insecta</taxon>
        <taxon>Pterygota</taxon>
        <taxon>Neoptera</taxon>
        <taxon>Endopterygota</taxon>
        <taxon>Lepidoptera</taxon>
        <taxon>Glossata</taxon>
        <taxon>Ditrysia</taxon>
        <taxon>Tineoidea</taxon>
        <taxon>Psychidae</taxon>
        <taxon>Oiketicinae</taxon>
        <taxon>Eumeta</taxon>
    </lineage>
</organism>
<evidence type="ECO:0000313" key="2">
    <source>
        <dbReference type="EMBL" id="GBP43117.1"/>
    </source>
</evidence>
<dbReference type="EMBL" id="BGZK01000430">
    <property type="protein sequence ID" value="GBP43117.1"/>
    <property type="molecule type" value="Genomic_DNA"/>
</dbReference>
<protein>
    <submittedName>
        <fullName evidence="2">Uncharacterized protein</fullName>
    </submittedName>
</protein>
<feature type="compositionally biased region" description="Basic residues" evidence="1">
    <location>
        <begin position="1"/>
        <end position="11"/>
    </location>
</feature>
<evidence type="ECO:0000313" key="3">
    <source>
        <dbReference type="Proteomes" id="UP000299102"/>
    </source>
</evidence>
<sequence>MAAPPRSRRNGNSRSRFPPAPPPFSLSSHLQRPRRPTETDHARSVSVCLFSFFLVHNQQSPAHLPSQILSHFISTGLDPKPFQLVQCRTGGLTVHSPVDRIESDALRSEPEALNQ</sequence>
<comment type="caution">
    <text evidence="2">The sequence shown here is derived from an EMBL/GenBank/DDBJ whole genome shotgun (WGS) entry which is preliminary data.</text>
</comment>
<dbReference type="Proteomes" id="UP000299102">
    <property type="component" value="Unassembled WGS sequence"/>
</dbReference>
<accession>A0A4C1VZ55</accession>
<reference evidence="2 3" key="1">
    <citation type="journal article" date="2019" name="Commun. Biol.">
        <title>The bagworm genome reveals a unique fibroin gene that provides high tensile strength.</title>
        <authorList>
            <person name="Kono N."/>
            <person name="Nakamura H."/>
            <person name="Ohtoshi R."/>
            <person name="Tomita M."/>
            <person name="Numata K."/>
            <person name="Arakawa K."/>
        </authorList>
    </citation>
    <scope>NUCLEOTIDE SEQUENCE [LARGE SCALE GENOMIC DNA]</scope>
</reference>
<proteinExistence type="predicted"/>
<evidence type="ECO:0000256" key="1">
    <source>
        <dbReference type="SAM" id="MobiDB-lite"/>
    </source>
</evidence>